<proteinExistence type="predicted"/>
<dbReference type="EMBL" id="DXHV01000083">
    <property type="protein sequence ID" value="HIW01498.1"/>
    <property type="molecule type" value="Genomic_DNA"/>
</dbReference>
<accession>A0A9D1PZN8</accession>
<sequence>MQKTRAEVKKGIIQLLVRATQENRRAVINLLPAAKHALDSGYVPDIPPHSVLHSWRCLLTLLANVSSMQTDADVFFRVSHELLAITDRLVPPTEALRLSAVILMRTFKADLYICRLRDKEKNWLITSADTPHGGSVPLAAHSIEESFLRHPVMRTIARGHEFYVVSNNLRGIERGGESLDCTTYKEGYRSRLCFIIRERESGRPFGLIMLYSQHDYGFETFEDRFLARCGQLINLVVGSHVALARDTLEKAAGAMAHYGNNVLNNMRVQAEFCNELVQVAQENQARATLLAKQLIAENDGNMRAKMQSDELESLLRRTDMSNVSRHLNGILDNIKRMASIIKSLQKSVKRPRLLKYVRGVDVLKLDDGKRGDE</sequence>
<evidence type="ECO:0000313" key="1">
    <source>
        <dbReference type="EMBL" id="HIW01498.1"/>
    </source>
</evidence>
<name>A0A9D1PZN8_9BACT</name>
<dbReference type="AlphaFoldDB" id="A0A9D1PZN8"/>
<comment type="caution">
    <text evidence="1">The sequence shown here is derived from an EMBL/GenBank/DDBJ whole genome shotgun (WGS) entry which is preliminary data.</text>
</comment>
<organism evidence="1 2">
    <name type="scientific">Candidatus Desulfovibrio intestinipullorum</name>
    <dbReference type="NCBI Taxonomy" id="2838536"/>
    <lineage>
        <taxon>Bacteria</taxon>
        <taxon>Pseudomonadati</taxon>
        <taxon>Thermodesulfobacteriota</taxon>
        <taxon>Desulfovibrionia</taxon>
        <taxon>Desulfovibrionales</taxon>
        <taxon>Desulfovibrionaceae</taxon>
        <taxon>Desulfovibrio</taxon>
    </lineage>
</organism>
<reference evidence="1" key="1">
    <citation type="journal article" date="2021" name="PeerJ">
        <title>Extensive microbial diversity within the chicken gut microbiome revealed by metagenomics and culture.</title>
        <authorList>
            <person name="Gilroy R."/>
            <person name="Ravi A."/>
            <person name="Getino M."/>
            <person name="Pursley I."/>
            <person name="Horton D.L."/>
            <person name="Alikhan N.F."/>
            <person name="Baker D."/>
            <person name="Gharbi K."/>
            <person name="Hall N."/>
            <person name="Watson M."/>
            <person name="Adriaenssens E.M."/>
            <person name="Foster-Nyarko E."/>
            <person name="Jarju S."/>
            <person name="Secka A."/>
            <person name="Antonio M."/>
            <person name="Oren A."/>
            <person name="Chaudhuri R.R."/>
            <person name="La Ragione R."/>
            <person name="Hildebrand F."/>
            <person name="Pallen M.J."/>
        </authorList>
    </citation>
    <scope>NUCLEOTIDE SEQUENCE</scope>
    <source>
        <strain evidence="1">ChiHecec2B26-446</strain>
    </source>
</reference>
<reference evidence="1" key="2">
    <citation type="submission" date="2021-04" db="EMBL/GenBank/DDBJ databases">
        <authorList>
            <person name="Gilroy R."/>
        </authorList>
    </citation>
    <scope>NUCLEOTIDE SEQUENCE</scope>
    <source>
        <strain evidence="1">ChiHecec2B26-446</strain>
    </source>
</reference>
<gene>
    <name evidence="1" type="ORF">H9894_09995</name>
</gene>
<evidence type="ECO:0008006" key="3">
    <source>
        <dbReference type="Google" id="ProtNLM"/>
    </source>
</evidence>
<protein>
    <recommendedName>
        <fullName evidence="3">GAF domain-containing protein</fullName>
    </recommendedName>
</protein>
<dbReference type="Proteomes" id="UP000886752">
    <property type="component" value="Unassembled WGS sequence"/>
</dbReference>
<evidence type="ECO:0000313" key="2">
    <source>
        <dbReference type="Proteomes" id="UP000886752"/>
    </source>
</evidence>